<dbReference type="Gramene" id="TVU11243">
    <property type="protein sequence ID" value="TVU11243"/>
    <property type="gene ID" value="EJB05_44816"/>
</dbReference>
<evidence type="ECO:0000313" key="2">
    <source>
        <dbReference type="EMBL" id="TVU11243.1"/>
    </source>
</evidence>
<feature type="transmembrane region" description="Helical" evidence="1">
    <location>
        <begin position="6"/>
        <end position="27"/>
    </location>
</feature>
<gene>
    <name evidence="2" type="ORF">EJB05_44816</name>
</gene>
<sequence length="250" mass="27622">MKAFTMHFYIVPSLQIVLELMLDTILVPVLLINLSVRFVFFFVLYYYCIWFLMTKCIPVMDIKECSIETMDIIPSGSDYMCEDSSTSEYIASNGLQLRADDASSYEEPASDPIIEAPALGYHEEPDQPVPGPLLDSNVDTIYSGFPPSFSQMLSICSTENEKDAEGPNPVTTTKNSPREVYAPGTSHDVAVVATEKTADKGKDAAEGIDASNATSDLMARIKSYMAEDSFHDMLFKLEKVIDELGGDMSL</sequence>
<accession>A0A5J9TIM8</accession>
<reference evidence="2 3" key="1">
    <citation type="journal article" date="2019" name="Sci. Rep.">
        <title>A high-quality genome of Eragrostis curvula grass provides insights into Poaceae evolution and supports new strategies to enhance forage quality.</title>
        <authorList>
            <person name="Carballo J."/>
            <person name="Santos B.A.C.M."/>
            <person name="Zappacosta D."/>
            <person name="Garbus I."/>
            <person name="Selva J.P."/>
            <person name="Gallo C.A."/>
            <person name="Diaz A."/>
            <person name="Albertini E."/>
            <person name="Caccamo M."/>
            <person name="Echenique V."/>
        </authorList>
    </citation>
    <scope>NUCLEOTIDE SEQUENCE [LARGE SCALE GENOMIC DNA]</scope>
    <source>
        <strain evidence="3">cv. Victoria</strain>
        <tissue evidence="2">Leaf</tissue>
    </source>
</reference>
<keyword evidence="1" id="KW-1133">Transmembrane helix</keyword>
<keyword evidence="1" id="KW-0472">Membrane</keyword>
<evidence type="ECO:0000256" key="1">
    <source>
        <dbReference type="SAM" id="Phobius"/>
    </source>
</evidence>
<organism evidence="2 3">
    <name type="scientific">Eragrostis curvula</name>
    <name type="common">weeping love grass</name>
    <dbReference type="NCBI Taxonomy" id="38414"/>
    <lineage>
        <taxon>Eukaryota</taxon>
        <taxon>Viridiplantae</taxon>
        <taxon>Streptophyta</taxon>
        <taxon>Embryophyta</taxon>
        <taxon>Tracheophyta</taxon>
        <taxon>Spermatophyta</taxon>
        <taxon>Magnoliopsida</taxon>
        <taxon>Liliopsida</taxon>
        <taxon>Poales</taxon>
        <taxon>Poaceae</taxon>
        <taxon>PACMAD clade</taxon>
        <taxon>Chloridoideae</taxon>
        <taxon>Eragrostideae</taxon>
        <taxon>Eragrostidinae</taxon>
        <taxon>Eragrostis</taxon>
    </lineage>
</organism>
<dbReference type="Proteomes" id="UP000324897">
    <property type="component" value="Chromosome 3"/>
</dbReference>
<dbReference type="EMBL" id="RWGY01000039">
    <property type="protein sequence ID" value="TVU11243.1"/>
    <property type="molecule type" value="Genomic_DNA"/>
</dbReference>
<dbReference type="OrthoDB" id="1864854at2759"/>
<keyword evidence="1" id="KW-0812">Transmembrane</keyword>
<feature type="transmembrane region" description="Helical" evidence="1">
    <location>
        <begin position="34"/>
        <end position="53"/>
    </location>
</feature>
<dbReference type="AlphaFoldDB" id="A0A5J9TIM8"/>
<proteinExistence type="predicted"/>
<keyword evidence="3" id="KW-1185">Reference proteome</keyword>
<name>A0A5J9TIM8_9POAL</name>
<comment type="caution">
    <text evidence="2">The sequence shown here is derived from an EMBL/GenBank/DDBJ whole genome shotgun (WGS) entry which is preliminary data.</text>
</comment>
<protein>
    <submittedName>
        <fullName evidence="2">Uncharacterized protein</fullName>
    </submittedName>
</protein>
<evidence type="ECO:0000313" key="3">
    <source>
        <dbReference type="Proteomes" id="UP000324897"/>
    </source>
</evidence>